<comment type="caution">
    <text evidence="1">The sequence shown here is derived from an EMBL/GenBank/DDBJ whole genome shotgun (WGS) entry which is preliminary data.</text>
</comment>
<name>A0A9Q1BVB5_HOLLE</name>
<evidence type="ECO:0000313" key="2">
    <source>
        <dbReference type="Proteomes" id="UP001152320"/>
    </source>
</evidence>
<reference evidence="1" key="1">
    <citation type="submission" date="2021-10" db="EMBL/GenBank/DDBJ databases">
        <title>Tropical sea cucumber genome reveals ecological adaptation and Cuvierian tubules defense mechanism.</title>
        <authorList>
            <person name="Chen T."/>
        </authorList>
    </citation>
    <scope>NUCLEOTIDE SEQUENCE</scope>
    <source>
        <strain evidence="1">Nanhai2018</strain>
        <tissue evidence="1">Muscle</tissue>
    </source>
</reference>
<keyword evidence="2" id="KW-1185">Reference proteome</keyword>
<organism evidence="1 2">
    <name type="scientific">Holothuria leucospilota</name>
    <name type="common">Black long sea cucumber</name>
    <name type="synonym">Mertensiothuria leucospilota</name>
    <dbReference type="NCBI Taxonomy" id="206669"/>
    <lineage>
        <taxon>Eukaryota</taxon>
        <taxon>Metazoa</taxon>
        <taxon>Echinodermata</taxon>
        <taxon>Eleutherozoa</taxon>
        <taxon>Echinozoa</taxon>
        <taxon>Holothuroidea</taxon>
        <taxon>Aspidochirotacea</taxon>
        <taxon>Aspidochirotida</taxon>
        <taxon>Holothuriidae</taxon>
        <taxon>Holothuria</taxon>
    </lineage>
</organism>
<dbReference type="AlphaFoldDB" id="A0A9Q1BVB5"/>
<accession>A0A9Q1BVB5</accession>
<protein>
    <submittedName>
        <fullName evidence="1">Uncharacterized protein</fullName>
    </submittedName>
</protein>
<dbReference type="Proteomes" id="UP001152320">
    <property type="component" value="Chromosome 11"/>
</dbReference>
<dbReference type="EMBL" id="JAIZAY010000011">
    <property type="protein sequence ID" value="KAJ8033412.1"/>
    <property type="molecule type" value="Genomic_DNA"/>
</dbReference>
<gene>
    <name evidence="1" type="ORF">HOLleu_23647</name>
</gene>
<evidence type="ECO:0000313" key="1">
    <source>
        <dbReference type="EMBL" id="KAJ8033412.1"/>
    </source>
</evidence>
<sequence>MPTRKLGARQYSSWSKENDPPTLTTVNYVLPSLITMPGQKEISHFEREIHCTL</sequence>
<proteinExistence type="predicted"/>